<dbReference type="OMA" id="PHCVLVH"/>
<dbReference type="VEuPathDB" id="PlasmoDB:PKA1H_040022800"/>
<dbReference type="GO" id="GO:0006312">
    <property type="term" value="P:mitotic recombination"/>
    <property type="evidence" value="ECO:0007669"/>
    <property type="project" value="TreeGrafter"/>
</dbReference>
<evidence type="ECO:0000256" key="1">
    <source>
        <dbReference type="ARBA" id="ARBA00004123"/>
    </source>
</evidence>
<dbReference type="InterPro" id="IPR004579">
    <property type="entry name" value="ERCC1/RAD10/SWI10"/>
</dbReference>
<organism evidence="9 10">
    <name type="scientific">Plasmodium knowlesi</name>
    <dbReference type="NCBI Taxonomy" id="5850"/>
    <lineage>
        <taxon>Eukaryota</taxon>
        <taxon>Sar</taxon>
        <taxon>Alveolata</taxon>
        <taxon>Apicomplexa</taxon>
        <taxon>Aconoidasida</taxon>
        <taxon>Haemosporida</taxon>
        <taxon>Plasmodiidae</taxon>
        <taxon>Plasmodium</taxon>
        <taxon>Plasmodium (Plasmodium)</taxon>
    </lineage>
</organism>
<gene>
    <name evidence="9" type="primary">ERCC1</name>
    <name evidence="9" type="ORF">PKNOH_S08491300</name>
</gene>
<proteinExistence type="inferred from homology"/>
<dbReference type="PANTHER" id="PTHR12749:SF0">
    <property type="entry name" value="DNA EXCISION REPAIR PROTEIN ERCC-1"/>
    <property type="match status" value="1"/>
</dbReference>
<dbReference type="GO" id="GO:0003684">
    <property type="term" value="F:damaged DNA binding"/>
    <property type="evidence" value="ECO:0007669"/>
    <property type="project" value="InterPro"/>
</dbReference>
<dbReference type="GO" id="GO:0070522">
    <property type="term" value="C:ERCC4-ERCC1 complex"/>
    <property type="evidence" value="ECO:0007669"/>
    <property type="project" value="TreeGrafter"/>
</dbReference>
<comment type="caution">
    <text evidence="9">The sequence shown here is derived from an EMBL/GenBank/DDBJ whole genome shotgun (WGS) entry which is preliminary data.</text>
</comment>
<dbReference type="eggNOG" id="KOG2841">
    <property type="taxonomic scope" value="Eukaryota"/>
</dbReference>
<dbReference type="GO" id="GO:0006302">
    <property type="term" value="P:double-strand break repair"/>
    <property type="evidence" value="ECO:0007669"/>
    <property type="project" value="UniProtKB-ARBA"/>
</dbReference>
<dbReference type="GO" id="GO:0000110">
    <property type="term" value="C:nucleotide-excision repair factor 1 complex"/>
    <property type="evidence" value="ECO:0007669"/>
    <property type="project" value="TreeGrafter"/>
</dbReference>
<evidence type="ECO:0000256" key="5">
    <source>
        <dbReference type="ARBA" id="ARBA00023204"/>
    </source>
</evidence>
<accession>A0A1Y3DUC3</accession>
<comment type="similarity">
    <text evidence="2">Belongs to the ERCC1/RAD10/SWI10 family.</text>
</comment>
<dbReference type="Gene3D" id="3.40.50.10130">
    <property type="match status" value="1"/>
</dbReference>
<dbReference type="SUPFAM" id="SSF52980">
    <property type="entry name" value="Restriction endonuclease-like"/>
    <property type="match status" value="1"/>
</dbReference>
<reference evidence="9 10" key="1">
    <citation type="submission" date="2017-05" db="EMBL/GenBank/DDBJ databases">
        <title>PacBio assembly of a Plasmodium knowlesi genome sequence with Hi-C correction and manual annotation of the SICAvar gene family.</title>
        <authorList>
            <person name="Lapp S.A."/>
            <person name="Geraldo J.A."/>
            <person name="Chien J.-T."/>
            <person name="Ay F."/>
            <person name="Pakala S.B."/>
            <person name="Batugedara G."/>
            <person name="Humphrey J.C."/>
            <person name="Debarry J.D."/>
            <person name="Le Roch K.G."/>
            <person name="Galinski M.R."/>
            <person name="Kissinger J.C."/>
        </authorList>
    </citation>
    <scope>NUCLEOTIDE SEQUENCE [LARGE SCALE GENOMIC DNA]</scope>
    <source>
        <strain evidence="10">Malayan Strain Pk1 (A+)</strain>
    </source>
</reference>
<dbReference type="Gene3D" id="1.10.150.20">
    <property type="entry name" value="5' to 3' exonuclease, C-terminal subdomain"/>
    <property type="match status" value="1"/>
</dbReference>
<evidence type="ECO:0000313" key="9">
    <source>
        <dbReference type="EMBL" id="OTN66866.1"/>
    </source>
</evidence>
<feature type="domain" description="ERCC1-like central" evidence="8">
    <location>
        <begin position="37"/>
        <end position="149"/>
    </location>
</feature>
<keyword evidence="5" id="KW-0234">DNA repair</keyword>
<keyword evidence="4" id="KW-0238">DNA-binding</keyword>
<dbReference type="CDD" id="cd22325">
    <property type="entry name" value="ERCC1_C-like"/>
    <property type="match status" value="1"/>
</dbReference>
<evidence type="ECO:0000256" key="3">
    <source>
        <dbReference type="ARBA" id="ARBA00022763"/>
    </source>
</evidence>
<dbReference type="NCBIfam" id="TIGR00597">
    <property type="entry name" value="rad10"/>
    <property type="match status" value="1"/>
</dbReference>
<dbReference type="EMBL" id="NETL01000022">
    <property type="protein sequence ID" value="OTN66866.1"/>
    <property type="molecule type" value="Genomic_DNA"/>
</dbReference>
<dbReference type="Pfam" id="PF03834">
    <property type="entry name" value="Rad10"/>
    <property type="match status" value="1"/>
</dbReference>
<evidence type="ECO:0000259" key="8">
    <source>
        <dbReference type="Pfam" id="PF03834"/>
    </source>
</evidence>
<dbReference type="PANTHER" id="PTHR12749">
    <property type="entry name" value="EXCISION REPAIR CROSS-COMPLEMENTING 1 ERCC1"/>
    <property type="match status" value="1"/>
</dbReference>
<evidence type="ECO:0000256" key="6">
    <source>
        <dbReference type="ARBA" id="ARBA00023242"/>
    </source>
</evidence>
<dbReference type="VEuPathDB" id="PlasmoDB:PKNH_0417800"/>
<dbReference type="OrthoDB" id="10262814at2759"/>
<dbReference type="VEuPathDB" id="PlasmoDB:PKNOH_S08491300"/>
<dbReference type="GO" id="GO:0003697">
    <property type="term" value="F:single-stranded DNA binding"/>
    <property type="evidence" value="ECO:0007669"/>
    <property type="project" value="TreeGrafter"/>
</dbReference>
<dbReference type="InterPro" id="IPR010994">
    <property type="entry name" value="RuvA_2-like"/>
</dbReference>
<dbReference type="InterPro" id="IPR047260">
    <property type="entry name" value="ERCC1-like_central_dom"/>
</dbReference>
<protein>
    <submittedName>
        <fullName evidence="9">Putative Nucleotide excision repair protein</fullName>
    </submittedName>
</protein>
<evidence type="ECO:0000256" key="2">
    <source>
        <dbReference type="ARBA" id="ARBA00008283"/>
    </source>
</evidence>
<dbReference type="FunFam" id="3.40.50.10130:FF:000001">
    <property type="entry name" value="DNA excision repair protein ERCC-1"/>
    <property type="match status" value="1"/>
</dbReference>
<sequence>MSGGNHGEPSTERENGSNTDEAPRGDAFFDPSTEQYLVISPRQKLNPILKKINRVRYKFSNIIPDFLIGKNNACLFISMKYHRLRSNYLKARIETLSNKYNNRILLCLVDIENIENSLGEINQLAFCFNMTLILCWSIEECARVIEDFKIYEKKIPYIKNNKLTSTHAEKIHELLKKIRSINSSDCATITNKFKSFKNIVMAKKDDLINCSGLGNKKIQSLISAFNDPFF</sequence>
<evidence type="ECO:0000256" key="7">
    <source>
        <dbReference type="SAM" id="MobiDB-lite"/>
    </source>
</evidence>
<dbReference type="GO" id="GO:0070914">
    <property type="term" value="P:UV-damage excision repair"/>
    <property type="evidence" value="ECO:0007669"/>
    <property type="project" value="TreeGrafter"/>
</dbReference>
<evidence type="ECO:0000256" key="4">
    <source>
        <dbReference type="ARBA" id="ARBA00023125"/>
    </source>
</evidence>
<feature type="region of interest" description="Disordered" evidence="7">
    <location>
        <begin position="1"/>
        <end position="25"/>
    </location>
</feature>
<evidence type="ECO:0000313" key="10">
    <source>
        <dbReference type="Proteomes" id="UP000195012"/>
    </source>
</evidence>
<keyword evidence="6" id="KW-0539">Nucleus</keyword>
<dbReference type="InterPro" id="IPR011335">
    <property type="entry name" value="Restrct_endonuc-II-like"/>
</dbReference>
<comment type="subcellular location">
    <subcellularLocation>
        <location evidence="1">Nucleus</location>
    </subcellularLocation>
</comment>
<keyword evidence="3" id="KW-0227">DNA damage</keyword>
<name>A0A1Y3DUC3_PLAKN</name>
<dbReference type="Proteomes" id="UP000195012">
    <property type="component" value="Unassembled WGS sequence"/>
</dbReference>
<dbReference type="SUPFAM" id="SSF47781">
    <property type="entry name" value="RuvA domain 2-like"/>
    <property type="match status" value="1"/>
</dbReference>
<dbReference type="AlphaFoldDB" id="A0A1Y3DUC3"/>